<dbReference type="GO" id="GO:0005634">
    <property type="term" value="C:nucleus"/>
    <property type="evidence" value="ECO:0000303"/>
    <property type="project" value="UniProtKB"/>
</dbReference>
<proteinExistence type="predicted"/>
<evidence type="ECO:0000256" key="1">
    <source>
        <dbReference type="SAM" id="MobiDB-lite"/>
    </source>
</evidence>
<dbReference type="AlphaFoldDB" id="Q9UD04"/>
<dbReference type="GO" id="GO:0045893">
    <property type="term" value="P:positive regulation of DNA-templated transcription"/>
    <property type="evidence" value="ECO:0000303"/>
    <property type="project" value="UniProtKB"/>
</dbReference>
<feature type="region of interest" description="Disordered" evidence="1">
    <location>
        <begin position="36"/>
        <end position="74"/>
    </location>
</feature>
<sequence>MIPACVGGASKLSISTSPSVAPCINVHRNRWGQQWERRGQGIKRAHKRPAQGSQGPTPRTTQGPVDSSPSCNGYRLPDVPAPGFWPALPALASRGQCLPNHSLIQAF</sequence>
<protein>
    <submittedName>
        <fullName>GHDTA=GROWTH hormone gene-derived transcriptional activator/hepatic nuclear factor-1 alpha homolog</fullName>
    </submittedName>
</protein>
<organism>
    <name type="scientific">Homo sapiens</name>
    <name type="common">Human</name>
    <dbReference type="NCBI Taxonomy" id="9606"/>
    <lineage>
        <taxon>Eukaryota</taxon>
        <taxon>Metazoa</taxon>
        <taxon>Chordata</taxon>
        <taxon>Craniata</taxon>
        <taxon>Vertebrata</taxon>
        <taxon>Euteleostomi</taxon>
        <taxon>Mammalia</taxon>
        <taxon>Eutheria</taxon>
        <taxon>Euarchontoglires</taxon>
        <taxon>Primates</taxon>
        <taxon>Haplorrhini</taxon>
        <taxon>Catarrhini</taxon>
        <taxon>Hominidae</taxon>
        <taxon>Homo</taxon>
    </lineage>
</organism>
<feature type="compositionally biased region" description="Basic residues" evidence="1">
    <location>
        <begin position="40"/>
        <end position="49"/>
    </location>
</feature>
<accession>Q9UD04</accession>
<dbReference type="GO" id="GO:0006355">
    <property type="term" value="P:regulation of DNA-templated transcription"/>
    <property type="evidence" value="ECO:0000303"/>
    <property type="project" value="UniProtKB"/>
</dbReference>
<feature type="compositionally biased region" description="Polar residues" evidence="1">
    <location>
        <begin position="51"/>
        <end position="71"/>
    </location>
</feature>
<reference key="1">
    <citation type="journal article" date="1995" name="J. Biol. Chem.">
        <title>A novel transcriptional activator originating from an upstream promoter in human growth hormone gene.</title>
        <authorList>
            <person name="Labarriere N."/>
            <person name="Selvais P.L."/>
            <person name="Lemaigre F.P."/>
            <person name="Michel A."/>
            <person name="Maiter D.M."/>
            <person name="Rousseau G.G."/>
        </authorList>
    </citation>
    <scope>NUCLEOTIDE SEQUENCE</scope>
</reference>
<name>Q9UD04_HUMAN</name>